<accession>A0A8H7YPI6</accession>
<organism evidence="1 2">
    <name type="scientific">Ajellomyces capsulatus</name>
    <name type="common">Darling's disease fungus</name>
    <name type="synonym">Histoplasma capsulatum</name>
    <dbReference type="NCBI Taxonomy" id="5037"/>
    <lineage>
        <taxon>Eukaryota</taxon>
        <taxon>Fungi</taxon>
        <taxon>Dikarya</taxon>
        <taxon>Ascomycota</taxon>
        <taxon>Pezizomycotina</taxon>
        <taxon>Eurotiomycetes</taxon>
        <taxon>Eurotiomycetidae</taxon>
        <taxon>Onygenales</taxon>
        <taxon>Ajellomycetaceae</taxon>
        <taxon>Histoplasma</taxon>
    </lineage>
</organism>
<dbReference type="Proteomes" id="UP000670092">
    <property type="component" value="Unassembled WGS sequence"/>
</dbReference>
<dbReference type="EMBL" id="JAEVHI010000004">
    <property type="protein sequence ID" value="KAG5293757.1"/>
    <property type="molecule type" value="Genomic_DNA"/>
</dbReference>
<proteinExistence type="predicted"/>
<evidence type="ECO:0000313" key="2">
    <source>
        <dbReference type="Proteomes" id="UP000670092"/>
    </source>
</evidence>
<protein>
    <submittedName>
        <fullName evidence="1">Uncharacterized protein</fullName>
    </submittedName>
</protein>
<dbReference type="AlphaFoldDB" id="A0A8H7YPI6"/>
<gene>
    <name evidence="1" type="ORF">I7I52_05179</name>
</gene>
<sequence length="68" mass="8013">MLALKAFNYYTASKSRIVMLKCRHAPTFSRGFNFIGRQLLLCEWLRLELEMAILKRIANTMHLHQTSK</sequence>
<comment type="caution">
    <text evidence="1">The sequence shown here is derived from an EMBL/GenBank/DDBJ whole genome shotgun (WGS) entry which is preliminary data.</text>
</comment>
<name>A0A8H7YPI6_AJECA</name>
<dbReference type="VEuPathDB" id="FungiDB:I7I52_05179"/>
<evidence type="ECO:0000313" key="1">
    <source>
        <dbReference type="EMBL" id="KAG5293757.1"/>
    </source>
</evidence>
<reference evidence="1 2" key="1">
    <citation type="submission" date="2021-01" db="EMBL/GenBank/DDBJ databases">
        <title>Chromosome-level genome assembly of a human fungal pathogen reveals clustering of transcriptionally co-regulated genes.</title>
        <authorList>
            <person name="Voorhies M."/>
            <person name="Cohen S."/>
            <person name="Shea T.P."/>
            <person name="Petrus S."/>
            <person name="Munoz J.F."/>
            <person name="Poplawski S."/>
            <person name="Goldman W.E."/>
            <person name="Michael T."/>
            <person name="Cuomo C.A."/>
            <person name="Sil A."/>
            <person name="Beyhan S."/>
        </authorList>
    </citation>
    <scope>NUCLEOTIDE SEQUENCE [LARGE SCALE GENOMIC DNA]</scope>
    <source>
        <strain evidence="1 2">G184AR</strain>
    </source>
</reference>